<dbReference type="Gene3D" id="3.40.50.720">
    <property type="entry name" value="NAD(P)-binding Rossmann-like Domain"/>
    <property type="match status" value="1"/>
</dbReference>
<dbReference type="PANTHER" id="PTHR43612:SF3">
    <property type="entry name" value="TRIFUNCTIONAL ENZYME SUBUNIT ALPHA, MITOCHONDRIAL"/>
    <property type="match status" value="1"/>
</dbReference>
<keyword evidence="4" id="KW-0442">Lipid degradation</keyword>
<evidence type="ECO:0000256" key="8">
    <source>
        <dbReference type="ARBA" id="ARBA00023239"/>
    </source>
</evidence>
<dbReference type="InterPro" id="IPR008927">
    <property type="entry name" value="6-PGluconate_DH-like_C_sf"/>
</dbReference>
<comment type="caution">
    <text evidence="13">The sequence shown here is derived from an EMBL/GenBank/DDBJ whole genome shotgun (WGS) entry which is preliminary data.</text>
</comment>
<dbReference type="GO" id="GO:0070403">
    <property type="term" value="F:NAD+ binding"/>
    <property type="evidence" value="ECO:0007669"/>
    <property type="project" value="InterPro"/>
</dbReference>
<evidence type="ECO:0000256" key="1">
    <source>
        <dbReference type="ARBA" id="ARBA00005005"/>
    </source>
</evidence>
<evidence type="ECO:0000256" key="5">
    <source>
        <dbReference type="ARBA" id="ARBA00023002"/>
    </source>
</evidence>
<dbReference type="Pfam" id="PF00725">
    <property type="entry name" value="3HCDH"/>
    <property type="match status" value="1"/>
</dbReference>
<name>A0A512N5H9_9HYPH</name>
<dbReference type="EMBL" id="BKAJ01000027">
    <property type="protein sequence ID" value="GEP54218.1"/>
    <property type="molecule type" value="Genomic_DNA"/>
</dbReference>
<dbReference type="SUPFAM" id="SSF52096">
    <property type="entry name" value="ClpP/crotonase"/>
    <property type="match status" value="1"/>
</dbReference>
<evidence type="ECO:0000256" key="2">
    <source>
        <dbReference type="ARBA" id="ARBA00007005"/>
    </source>
</evidence>
<comment type="catalytic activity">
    <reaction evidence="10">
        <text>a (3S)-3-hydroxyacyl-CoA + NAD(+) = a 3-oxoacyl-CoA + NADH + H(+)</text>
        <dbReference type="Rhea" id="RHEA:22432"/>
        <dbReference type="ChEBI" id="CHEBI:15378"/>
        <dbReference type="ChEBI" id="CHEBI:57318"/>
        <dbReference type="ChEBI" id="CHEBI:57540"/>
        <dbReference type="ChEBI" id="CHEBI:57945"/>
        <dbReference type="ChEBI" id="CHEBI:90726"/>
        <dbReference type="EC" id="1.1.1.35"/>
    </reaction>
</comment>
<dbReference type="AlphaFoldDB" id="A0A512N5H9"/>
<evidence type="ECO:0000259" key="12">
    <source>
        <dbReference type="Pfam" id="PF02737"/>
    </source>
</evidence>
<gene>
    <name evidence="13" type="primary">fadB_1</name>
    <name evidence="13" type="ORF">RSO01_13840</name>
</gene>
<dbReference type="InterPro" id="IPR036291">
    <property type="entry name" value="NAD(P)-bd_dom_sf"/>
</dbReference>
<dbReference type="Gene3D" id="1.10.1040.50">
    <property type="match status" value="1"/>
</dbReference>
<keyword evidence="8" id="KW-0456">Lyase</keyword>
<dbReference type="FunFam" id="3.40.50.720:FF:000009">
    <property type="entry name" value="Fatty oxidation complex, alpha subunit"/>
    <property type="match status" value="1"/>
</dbReference>
<keyword evidence="3" id="KW-0276">Fatty acid metabolism</keyword>
<dbReference type="Gene3D" id="3.90.226.10">
    <property type="entry name" value="2-enoyl-CoA Hydratase, Chain A, domain 1"/>
    <property type="match status" value="1"/>
</dbReference>
<evidence type="ECO:0000256" key="6">
    <source>
        <dbReference type="ARBA" id="ARBA00023027"/>
    </source>
</evidence>
<dbReference type="InterPro" id="IPR006176">
    <property type="entry name" value="3-OHacyl-CoA_DH_NAD-bd"/>
</dbReference>
<protein>
    <submittedName>
        <fullName evidence="13">Enoyl-CoA hydratase</fullName>
    </submittedName>
</protein>
<evidence type="ECO:0000256" key="3">
    <source>
        <dbReference type="ARBA" id="ARBA00022832"/>
    </source>
</evidence>
<feature type="domain" description="3-hydroxyacyl-CoA dehydrogenase C-terminal" evidence="11">
    <location>
        <begin position="515"/>
        <end position="615"/>
    </location>
</feature>
<evidence type="ECO:0000313" key="14">
    <source>
        <dbReference type="Proteomes" id="UP000321058"/>
    </source>
</evidence>
<dbReference type="GO" id="GO:0004300">
    <property type="term" value="F:enoyl-CoA hydratase activity"/>
    <property type="evidence" value="ECO:0007669"/>
    <property type="project" value="TreeGrafter"/>
</dbReference>
<comment type="similarity">
    <text evidence="2">In the central section; belongs to the 3-hydroxyacyl-CoA dehydrogenase family.</text>
</comment>
<dbReference type="GO" id="GO:0006635">
    <property type="term" value="P:fatty acid beta-oxidation"/>
    <property type="evidence" value="ECO:0007669"/>
    <property type="project" value="UniProtKB-UniPathway"/>
</dbReference>
<keyword evidence="14" id="KW-1185">Reference proteome</keyword>
<dbReference type="SUPFAM" id="SSF48179">
    <property type="entry name" value="6-phosphogluconate dehydrogenase C-terminal domain-like"/>
    <property type="match status" value="2"/>
</dbReference>
<evidence type="ECO:0000256" key="9">
    <source>
        <dbReference type="ARBA" id="ARBA00023268"/>
    </source>
</evidence>
<feature type="domain" description="3-hydroxyacyl-CoA dehydrogenase NAD binding" evidence="12">
    <location>
        <begin position="334"/>
        <end position="512"/>
    </location>
</feature>
<dbReference type="InterPro" id="IPR001753">
    <property type="entry name" value="Enoyl-CoA_hydra/iso"/>
</dbReference>
<dbReference type="Pfam" id="PF00378">
    <property type="entry name" value="ECH_1"/>
    <property type="match status" value="1"/>
</dbReference>
<keyword evidence="6" id="KW-0520">NAD</keyword>
<keyword evidence="7" id="KW-0443">Lipid metabolism</keyword>
<dbReference type="OrthoDB" id="9803287at2"/>
<dbReference type="Proteomes" id="UP000321058">
    <property type="component" value="Unassembled WGS sequence"/>
</dbReference>
<dbReference type="RefSeq" id="WP_147147571.1">
    <property type="nucleotide sequence ID" value="NZ_BKAJ01000027.1"/>
</dbReference>
<dbReference type="Pfam" id="PF02737">
    <property type="entry name" value="3HCDH_N"/>
    <property type="match status" value="1"/>
</dbReference>
<dbReference type="GO" id="GO:0016509">
    <property type="term" value="F:long-chain (3S)-3-hydroxyacyl-CoA dehydrogenase (NAD+) activity"/>
    <property type="evidence" value="ECO:0007669"/>
    <property type="project" value="TreeGrafter"/>
</dbReference>
<organism evidence="13 14">
    <name type="scientific">Reyranella soli</name>
    <dbReference type="NCBI Taxonomy" id="1230389"/>
    <lineage>
        <taxon>Bacteria</taxon>
        <taxon>Pseudomonadati</taxon>
        <taxon>Pseudomonadota</taxon>
        <taxon>Alphaproteobacteria</taxon>
        <taxon>Hyphomicrobiales</taxon>
        <taxon>Reyranellaceae</taxon>
        <taxon>Reyranella</taxon>
    </lineage>
</organism>
<keyword evidence="9" id="KW-0511">Multifunctional enzyme</keyword>
<dbReference type="InterPro" id="IPR029045">
    <property type="entry name" value="ClpP/crotonase-like_dom_sf"/>
</dbReference>
<dbReference type="UniPathway" id="UPA00659"/>
<evidence type="ECO:0000256" key="7">
    <source>
        <dbReference type="ARBA" id="ARBA00023098"/>
    </source>
</evidence>
<keyword evidence="5" id="KW-0560">Oxidoreductase</keyword>
<dbReference type="InterPro" id="IPR006108">
    <property type="entry name" value="3HC_DH_C"/>
</dbReference>
<evidence type="ECO:0000256" key="4">
    <source>
        <dbReference type="ARBA" id="ARBA00022963"/>
    </source>
</evidence>
<sequence>MINYNVDSDGIATITWDMPGRTMNVLNEASLTAYTGALEDALKDDKVKGIILTSAKADFIAGADLEMLLGTDTSDAAKLMDQFSQLQKIFRRQETGGKPIVAAINGTALGGGFEICLACHHRIAAANPRAKVGQPEVKIGLLPGGGGTQRIPRLIGVMNAAPILLEGKDLTVDAAKGLGLIHDVVPAQELLAKAKAWLMAPAAEQVVPEYAGKGAKPIDGRAVQPWDRKGFKTPGFPGGAVWSPPGVQTFIGGNAMIAGKTNGVYPAPKAIMSCVYEGLQLPFDTALRVETRYFVSLLRDPVAKSMIRTLFFGLQEANKLARRPKGVPKQEYKKIGILGAGLMGAGIATVSVQAGLDIVLIDRDQAAADKGKAHIAAELDKLVKRGRLDQARRDGLLAKVTATPDFGALKDVQLVIEAVFENREVKAEATKKAEAALPKDAVFASNTSTLPITGLAEASSKPDQFIGLHFFSPVEKMPLVEIIVGKKTSQETLARAMDFVQKIRKTPIVVNDSRGFFTSRVCGAFISEGHRLLKEGVPAAMIENCARFAGMPVGPLALNDEVAIDLSWKIMDQTRRDAEAAGQKFEGSGTEDILELMVKKLERFGRKNGKGFYEYPADGKKRLWPDLQKHFPADPKLLYGEGEEKRAKEEEIKKRLLYVQAVDTVRCLEANVLTAPQDGDVGSIMGLGFAPQTGGAVSLIDQVGVKTFVAECDEFAKKYGAQFEVPKLLRDMAAKGQSFYGDYHPAKAA</sequence>
<dbReference type="CDD" id="cd06558">
    <property type="entry name" value="crotonase-like"/>
    <property type="match status" value="1"/>
</dbReference>
<comment type="pathway">
    <text evidence="1">Lipid metabolism; fatty acid beta-oxidation.</text>
</comment>
<reference evidence="13 14" key="1">
    <citation type="submission" date="2019-07" db="EMBL/GenBank/DDBJ databases">
        <title>Whole genome shotgun sequence of Reyranella soli NBRC 108950.</title>
        <authorList>
            <person name="Hosoyama A."/>
            <person name="Uohara A."/>
            <person name="Ohji S."/>
            <person name="Ichikawa N."/>
        </authorList>
    </citation>
    <scope>NUCLEOTIDE SEQUENCE [LARGE SCALE GENOMIC DNA]</scope>
    <source>
        <strain evidence="13 14">NBRC 108950</strain>
    </source>
</reference>
<proteinExistence type="inferred from homology"/>
<accession>A0A512N5H9</accession>
<dbReference type="SUPFAM" id="SSF51735">
    <property type="entry name" value="NAD(P)-binding Rossmann-fold domains"/>
    <property type="match status" value="1"/>
</dbReference>
<dbReference type="InterPro" id="IPR050136">
    <property type="entry name" value="FA_oxidation_alpha_subunit"/>
</dbReference>
<evidence type="ECO:0000256" key="10">
    <source>
        <dbReference type="ARBA" id="ARBA00049556"/>
    </source>
</evidence>
<evidence type="ECO:0000313" key="13">
    <source>
        <dbReference type="EMBL" id="GEP54218.1"/>
    </source>
</evidence>
<dbReference type="PANTHER" id="PTHR43612">
    <property type="entry name" value="TRIFUNCTIONAL ENZYME SUBUNIT ALPHA"/>
    <property type="match status" value="1"/>
</dbReference>
<evidence type="ECO:0000259" key="11">
    <source>
        <dbReference type="Pfam" id="PF00725"/>
    </source>
</evidence>